<dbReference type="RefSeq" id="WP_119409014.1">
    <property type="nucleotide sequence ID" value="NZ_CP032869.1"/>
</dbReference>
<accession>A0A494VNJ5</accession>
<dbReference type="KEGG" id="muh:HYN43_008375"/>
<evidence type="ECO:0000313" key="1">
    <source>
        <dbReference type="EMBL" id="AYL95311.1"/>
    </source>
</evidence>
<dbReference type="OrthoDB" id="681025at2"/>
<sequence>MAELKKLMGRPIVKDGKRTKFVNVRFTEDEFKDIVELEQQLGVSRTELIRMRVLADSRKTVVDSRVLIKYLDDVGAEMGRIGNNINQLTKHANVLSLKGQLDPLIIDRFNYLFNDYIKVQQALEATFRKIIRAMGR</sequence>
<dbReference type="Proteomes" id="UP000270046">
    <property type="component" value="Chromosome"/>
</dbReference>
<evidence type="ECO:0000313" key="2">
    <source>
        <dbReference type="Proteomes" id="UP000270046"/>
    </source>
</evidence>
<gene>
    <name evidence="1" type="primary">mobC</name>
    <name evidence="1" type="ORF">HYN43_008375</name>
</gene>
<dbReference type="EMBL" id="CP032869">
    <property type="protein sequence ID" value="AYL95311.1"/>
    <property type="molecule type" value="Genomic_DNA"/>
</dbReference>
<name>A0A494VNJ5_9SPHI</name>
<keyword evidence="2" id="KW-1185">Reference proteome</keyword>
<organism evidence="1 2">
    <name type="scientific">Mucilaginibacter celer</name>
    <dbReference type="NCBI Taxonomy" id="2305508"/>
    <lineage>
        <taxon>Bacteria</taxon>
        <taxon>Pseudomonadati</taxon>
        <taxon>Bacteroidota</taxon>
        <taxon>Sphingobacteriia</taxon>
        <taxon>Sphingobacteriales</taxon>
        <taxon>Sphingobacteriaceae</taxon>
        <taxon>Mucilaginibacter</taxon>
    </lineage>
</organism>
<dbReference type="Pfam" id="PF21983">
    <property type="entry name" value="NikA-like"/>
    <property type="match status" value="1"/>
</dbReference>
<proteinExistence type="predicted"/>
<dbReference type="AlphaFoldDB" id="A0A494VNJ5"/>
<reference evidence="1 2" key="1">
    <citation type="submission" date="2018-10" db="EMBL/GenBank/DDBJ databases">
        <title>Genome sequencing of Mucilaginibacter sp. HYN0043.</title>
        <authorList>
            <person name="Kim M."/>
            <person name="Yi H."/>
        </authorList>
    </citation>
    <scope>NUCLEOTIDE SEQUENCE [LARGE SCALE GENOMIC DNA]</scope>
    <source>
        <strain evidence="1 2">HYN0043</strain>
    </source>
</reference>
<dbReference type="InterPro" id="IPR053842">
    <property type="entry name" value="NikA-like"/>
</dbReference>
<protein>
    <submittedName>
        <fullName evidence="1">Plasmid mobilization relaxosome protein MobC</fullName>
    </submittedName>
</protein>